<protein>
    <recommendedName>
        <fullName evidence="3">WW domain-containing protein</fullName>
    </recommendedName>
</protein>
<dbReference type="EMBL" id="LFYR01000733">
    <property type="protein sequence ID" value="KMZ69974.1"/>
    <property type="molecule type" value="Genomic_DNA"/>
</dbReference>
<feature type="domain" description="WW" evidence="3">
    <location>
        <begin position="74"/>
        <end position="108"/>
    </location>
</feature>
<keyword evidence="2" id="KW-0963">Cytoplasm</keyword>
<dbReference type="PANTHER" id="PTHR14791">
    <property type="entry name" value="BOMB/KIRA PROTEINS"/>
    <property type="match status" value="1"/>
</dbReference>
<proteinExistence type="predicted"/>
<dbReference type="Gene3D" id="2.20.70.10">
    <property type="match status" value="1"/>
</dbReference>
<dbReference type="PANTHER" id="PTHR14791:SF42">
    <property type="entry name" value="F16L1.2 PROTEIN"/>
    <property type="match status" value="1"/>
</dbReference>
<dbReference type="InterPro" id="IPR001202">
    <property type="entry name" value="WW_dom"/>
</dbReference>
<evidence type="ECO:0000259" key="3">
    <source>
        <dbReference type="PROSITE" id="PS50020"/>
    </source>
</evidence>
<reference evidence="5" key="1">
    <citation type="journal article" date="2016" name="Nature">
        <title>The genome of the seagrass Zostera marina reveals angiosperm adaptation to the sea.</title>
        <authorList>
            <person name="Olsen J.L."/>
            <person name="Rouze P."/>
            <person name="Verhelst B."/>
            <person name="Lin Y.-C."/>
            <person name="Bayer T."/>
            <person name="Collen J."/>
            <person name="Dattolo E."/>
            <person name="De Paoli E."/>
            <person name="Dittami S."/>
            <person name="Maumus F."/>
            <person name="Michel G."/>
            <person name="Kersting A."/>
            <person name="Lauritano C."/>
            <person name="Lohaus R."/>
            <person name="Toepel M."/>
            <person name="Tonon T."/>
            <person name="Vanneste K."/>
            <person name="Amirebrahimi M."/>
            <person name="Brakel J."/>
            <person name="Bostroem C."/>
            <person name="Chovatia M."/>
            <person name="Grimwood J."/>
            <person name="Jenkins J.W."/>
            <person name="Jueterbock A."/>
            <person name="Mraz A."/>
            <person name="Stam W.T."/>
            <person name="Tice H."/>
            <person name="Bornberg-Bauer E."/>
            <person name="Green P.J."/>
            <person name="Pearson G.A."/>
            <person name="Procaccini G."/>
            <person name="Duarte C.M."/>
            <person name="Schmutz J."/>
            <person name="Reusch T.B.H."/>
            <person name="Van de Peer Y."/>
        </authorList>
    </citation>
    <scope>NUCLEOTIDE SEQUENCE [LARGE SCALE GENOMIC DNA]</scope>
    <source>
        <strain evidence="5">cv. Finnish</strain>
    </source>
</reference>
<dbReference type="GO" id="GO:0005737">
    <property type="term" value="C:cytoplasm"/>
    <property type="evidence" value="ECO:0007669"/>
    <property type="project" value="UniProtKB-SubCell"/>
</dbReference>
<accession>A0A0K9PLY3</accession>
<sequence>MVSLQTAALATKERNTCNWFSIFGEEPSKKRKLCCEEDDGEVQSAAKELKLWSPPLPTSVSFVDNIELQLEEDSPLPPEWQRCLDIKSGRIHFYNTRTSERTTKVPRSSTTTHAPPAETSISLDLELNLGCDSPPTAKLTRHNRNDKVLQEDTEPREMVAAACMRCHMLVMMSKSSPSCPNCKFLHETHVGSTPGSFVNPAAGFLRNLCGSARKTQLLN</sequence>
<dbReference type="OrthoDB" id="1424894at2759"/>
<dbReference type="AlphaFoldDB" id="A0A0K9PLY3"/>
<dbReference type="PROSITE" id="PS50020">
    <property type="entry name" value="WW_DOMAIN_2"/>
    <property type="match status" value="1"/>
</dbReference>
<dbReference type="SUPFAM" id="SSF51045">
    <property type="entry name" value="WW domain"/>
    <property type="match status" value="1"/>
</dbReference>
<evidence type="ECO:0000313" key="4">
    <source>
        <dbReference type="EMBL" id="KMZ69974.1"/>
    </source>
</evidence>
<keyword evidence="5" id="KW-1185">Reference proteome</keyword>
<name>A0A0K9PLY3_ZOSMR</name>
<gene>
    <name evidence="4" type="ORF">ZOSMA_201G00050</name>
</gene>
<evidence type="ECO:0000256" key="1">
    <source>
        <dbReference type="ARBA" id="ARBA00004496"/>
    </source>
</evidence>
<organism evidence="4 5">
    <name type="scientific">Zostera marina</name>
    <name type="common">Eelgrass</name>
    <dbReference type="NCBI Taxonomy" id="29655"/>
    <lineage>
        <taxon>Eukaryota</taxon>
        <taxon>Viridiplantae</taxon>
        <taxon>Streptophyta</taxon>
        <taxon>Embryophyta</taxon>
        <taxon>Tracheophyta</taxon>
        <taxon>Spermatophyta</taxon>
        <taxon>Magnoliopsida</taxon>
        <taxon>Liliopsida</taxon>
        <taxon>Zosteraceae</taxon>
        <taxon>Zostera</taxon>
    </lineage>
</organism>
<evidence type="ECO:0000256" key="2">
    <source>
        <dbReference type="ARBA" id="ARBA00022490"/>
    </source>
</evidence>
<dbReference type="InterPro" id="IPR051105">
    <property type="entry name" value="WWC/KIBRA_Hippo_Reg"/>
</dbReference>
<dbReference type="InterPro" id="IPR036020">
    <property type="entry name" value="WW_dom_sf"/>
</dbReference>
<evidence type="ECO:0000313" key="5">
    <source>
        <dbReference type="Proteomes" id="UP000036987"/>
    </source>
</evidence>
<comment type="subcellular location">
    <subcellularLocation>
        <location evidence="1">Cytoplasm</location>
    </subcellularLocation>
</comment>
<comment type="caution">
    <text evidence="4">The sequence shown here is derived from an EMBL/GenBank/DDBJ whole genome shotgun (WGS) entry which is preliminary data.</text>
</comment>
<dbReference type="Proteomes" id="UP000036987">
    <property type="component" value="Unassembled WGS sequence"/>
</dbReference>